<dbReference type="InterPro" id="IPR027084">
    <property type="entry name" value="Mps1_cat"/>
</dbReference>
<feature type="compositionally biased region" description="Low complexity" evidence="7">
    <location>
        <begin position="28"/>
        <end position="41"/>
    </location>
</feature>
<dbReference type="Gene3D" id="3.30.200.20">
    <property type="entry name" value="Phosphorylase Kinase, domain 1"/>
    <property type="match status" value="1"/>
</dbReference>
<keyword evidence="9" id="KW-1185">Reference proteome</keyword>
<dbReference type="GO" id="GO:0004712">
    <property type="term" value="F:protein serine/threonine/tyrosine kinase activity"/>
    <property type="evidence" value="ECO:0007669"/>
    <property type="project" value="TreeGrafter"/>
</dbReference>
<feature type="compositionally biased region" description="Polar residues" evidence="7">
    <location>
        <begin position="379"/>
        <end position="390"/>
    </location>
</feature>
<dbReference type="GO" id="GO:0005524">
    <property type="term" value="F:ATP binding"/>
    <property type="evidence" value="ECO:0007669"/>
    <property type="project" value="UniProtKB-UniRule"/>
</dbReference>
<dbReference type="GO" id="GO:0004674">
    <property type="term" value="F:protein serine/threonine kinase activity"/>
    <property type="evidence" value="ECO:0007669"/>
    <property type="project" value="UniProtKB-KW"/>
</dbReference>
<dbReference type="PANTHER" id="PTHR22974">
    <property type="entry name" value="MIXED LINEAGE PROTEIN KINASE"/>
    <property type="match status" value="1"/>
</dbReference>
<evidence type="ECO:0000313" key="9">
    <source>
        <dbReference type="Proteomes" id="UP001515500"/>
    </source>
</evidence>
<gene>
    <name evidence="10" type="primary">LOC120249342</name>
</gene>
<proteinExistence type="predicted"/>
<evidence type="ECO:0000313" key="10">
    <source>
        <dbReference type="RefSeq" id="XP_039113774.1"/>
    </source>
</evidence>
<dbReference type="Gene3D" id="1.10.510.10">
    <property type="entry name" value="Transferase(Phosphotransferase) domain 1"/>
    <property type="match status" value="1"/>
</dbReference>
<evidence type="ECO:0000256" key="7">
    <source>
        <dbReference type="SAM" id="MobiDB-lite"/>
    </source>
</evidence>
<dbReference type="InterPro" id="IPR000719">
    <property type="entry name" value="Prot_kinase_dom"/>
</dbReference>
<evidence type="ECO:0000259" key="8">
    <source>
        <dbReference type="PROSITE" id="PS50011"/>
    </source>
</evidence>
<evidence type="ECO:0000256" key="4">
    <source>
        <dbReference type="ARBA" id="ARBA00022777"/>
    </source>
</evidence>
<dbReference type="FunFam" id="1.10.510.10:FF:000224">
    <property type="entry name" value="serine/threonine-protein kinase mph1 isoform X1"/>
    <property type="match status" value="1"/>
</dbReference>
<dbReference type="GO" id="GO:0098813">
    <property type="term" value="P:nuclear chromosome segregation"/>
    <property type="evidence" value="ECO:0007669"/>
    <property type="project" value="UniProtKB-ARBA"/>
</dbReference>
<name>A0AB40AFY0_DIOCR</name>
<dbReference type="GO" id="GO:0007094">
    <property type="term" value="P:mitotic spindle assembly checkpoint signaling"/>
    <property type="evidence" value="ECO:0007669"/>
    <property type="project" value="TreeGrafter"/>
</dbReference>
<sequence>MERKADLPAPPPSSISIRPIAGGDSNITSSSTSSSSSLSLSPPDFLRHVHAVFKRHRPLGTMQSNFSRPARATRVMVSQTESSKNRTTISATTSDNVGNILPQSQVVVGAVNHPKISLEERKDAAVEVRINTAEDSSLTPPSITGTITAANDENMNLFAIQNSDPALRAVQRGLSSGCLKEATVLFSWGCWFSFSFSELYAVQVQLVRVSMRVRYYLSILGYIHAGADAWLKTHIRMDDISSYLNSLALTEGGGGSLNNETAVSEQDLVRHNEPRDSHHFVAPITRSSVVGASNATTMSVHSCPTYQGTHAPLGGQTAFPTQMSSSAVENSSAFQDYGLQEGQGSLKNVGEALQHQHQALHMGNSIKEKGGTDSGKCSPISSSWGGNPSSHVDLEPSQSSKVEKVSRKKKYDPDVFFKVNGKLYQKLVKIGSGGSSEVHKVISADRSIYALKKIKLKGRDYPTAYGFCQEIEYLNKLKGKNNIIQLIDYEVTDKTLLMEVVNGSMTVKEGRIKDDEHIYMVLEYGEIDLAHMLSQKWKEMDSSNWRLDENWLRFYWQQMLEAVNTIHEERIVHSDLKPANFLLVRGSLKLIDFGIAKAILSDTTNIQRDAQVGTLNYMSPEAFMWNEHDANGNTIKCGRPSDIWSLGCILYQMVYGKTPFAEYKTFWAKFKVITDRNHEIVYEPVSNPWLIDLMRRCLAWDRNERWRIPELLRHPFLVPPLPEELPLPQDHPCRLLMQKVQLFWNEPKVSQLCSELHMIVEKP</sequence>
<organism evidence="9 10">
    <name type="scientific">Dioscorea cayennensis subsp. rotundata</name>
    <name type="common">White Guinea yam</name>
    <name type="synonym">Dioscorea rotundata</name>
    <dbReference type="NCBI Taxonomy" id="55577"/>
    <lineage>
        <taxon>Eukaryota</taxon>
        <taxon>Viridiplantae</taxon>
        <taxon>Streptophyta</taxon>
        <taxon>Embryophyta</taxon>
        <taxon>Tracheophyta</taxon>
        <taxon>Spermatophyta</taxon>
        <taxon>Magnoliopsida</taxon>
        <taxon>Liliopsida</taxon>
        <taxon>Dioscoreales</taxon>
        <taxon>Dioscoreaceae</taxon>
        <taxon>Dioscorea</taxon>
    </lineage>
</organism>
<dbReference type="InterPro" id="IPR011009">
    <property type="entry name" value="Kinase-like_dom_sf"/>
</dbReference>
<dbReference type="GO" id="GO:0005634">
    <property type="term" value="C:nucleus"/>
    <property type="evidence" value="ECO:0007669"/>
    <property type="project" value="TreeGrafter"/>
</dbReference>
<feature type="binding site" evidence="6">
    <location>
        <position position="452"/>
    </location>
    <ligand>
        <name>ATP</name>
        <dbReference type="ChEBI" id="CHEBI:30616"/>
    </ligand>
</feature>
<feature type="domain" description="Protein kinase" evidence="8">
    <location>
        <begin position="424"/>
        <end position="717"/>
    </location>
</feature>
<keyword evidence="5 6" id="KW-0067">ATP-binding</keyword>
<dbReference type="RefSeq" id="XP_039113774.1">
    <property type="nucleotide sequence ID" value="XM_039257840.1"/>
</dbReference>
<dbReference type="SMART" id="SM00220">
    <property type="entry name" value="S_TKc"/>
    <property type="match status" value="1"/>
</dbReference>
<dbReference type="InterPro" id="IPR017441">
    <property type="entry name" value="Protein_kinase_ATP_BS"/>
</dbReference>
<evidence type="ECO:0000256" key="3">
    <source>
        <dbReference type="ARBA" id="ARBA00022741"/>
    </source>
</evidence>
<dbReference type="GO" id="GO:0000776">
    <property type="term" value="C:kinetochore"/>
    <property type="evidence" value="ECO:0007669"/>
    <property type="project" value="TreeGrafter"/>
</dbReference>
<dbReference type="PROSITE" id="PS00107">
    <property type="entry name" value="PROTEIN_KINASE_ATP"/>
    <property type="match status" value="1"/>
</dbReference>
<dbReference type="AlphaFoldDB" id="A0AB40AFY0"/>
<keyword evidence="4" id="KW-0418">Kinase</keyword>
<evidence type="ECO:0000256" key="5">
    <source>
        <dbReference type="ARBA" id="ARBA00022840"/>
    </source>
</evidence>
<feature type="region of interest" description="Disordered" evidence="7">
    <location>
        <begin position="365"/>
        <end position="405"/>
    </location>
</feature>
<dbReference type="GO" id="GO:0033316">
    <property type="term" value="P:meiotic spindle assembly checkpoint signaling"/>
    <property type="evidence" value="ECO:0007669"/>
    <property type="project" value="TreeGrafter"/>
</dbReference>
<dbReference type="GO" id="GO:0034501">
    <property type="term" value="P:protein localization to kinetochore"/>
    <property type="evidence" value="ECO:0007669"/>
    <property type="project" value="TreeGrafter"/>
</dbReference>
<keyword evidence="3 6" id="KW-0547">Nucleotide-binding</keyword>
<dbReference type="CDD" id="cd14131">
    <property type="entry name" value="PKc_Mps1"/>
    <property type="match status" value="1"/>
</dbReference>
<keyword evidence="1" id="KW-0723">Serine/threonine-protein kinase</keyword>
<dbReference type="PROSITE" id="PS50011">
    <property type="entry name" value="PROTEIN_KINASE_DOM"/>
    <property type="match status" value="1"/>
</dbReference>
<evidence type="ECO:0000256" key="2">
    <source>
        <dbReference type="ARBA" id="ARBA00022679"/>
    </source>
</evidence>
<keyword evidence="2" id="KW-0808">Transferase</keyword>
<accession>A0AB40AFY0</accession>
<reference evidence="10" key="1">
    <citation type="submission" date="2025-08" db="UniProtKB">
        <authorList>
            <consortium name="RefSeq"/>
        </authorList>
    </citation>
    <scope>IDENTIFICATION</scope>
</reference>
<dbReference type="SUPFAM" id="SSF56112">
    <property type="entry name" value="Protein kinase-like (PK-like)"/>
    <property type="match status" value="1"/>
</dbReference>
<evidence type="ECO:0000256" key="6">
    <source>
        <dbReference type="PROSITE-ProRule" id="PRU10141"/>
    </source>
</evidence>
<evidence type="ECO:0000256" key="1">
    <source>
        <dbReference type="ARBA" id="ARBA00022527"/>
    </source>
</evidence>
<dbReference type="GeneID" id="120249342"/>
<dbReference type="Proteomes" id="UP001515500">
    <property type="component" value="Chromosome 19"/>
</dbReference>
<dbReference type="PANTHER" id="PTHR22974:SF21">
    <property type="entry name" value="DUAL SPECIFICITY PROTEIN KINASE TTK"/>
    <property type="match status" value="1"/>
</dbReference>
<feature type="region of interest" description="Disordered" evidence="7">
    <location>
        <begin position="1"/>
        <end position="41"/>
    </location>
</feature>
<dbReference type="Pfam" id="PF00069">
    <property type="entry name" value="Pkinase"/>
    <property type="match status" value="1"/>
</dbReference>
<dbReference type="InterPro" id="IPR008271">
    <property type="entry name" value="Ser/Thr_kinase_AS"/>
</dbReference>
<dbReference type="FunFam" id="3.30.200.20:FF:000131">
    <property type="entry name" value="Dual specificity protein kinase TTK"/>
    <property type="match status" value="1"/>
</dbReference>
<protein>
    <submittedName>
        <fullName evidence="10">LOW QUALITY PROTEIN: serine/threonine-protein kinase MPS1-like</fullName>
    </submittedName>
</protein>
<dbReference type="PROSITE" id="PS00108">
    <property type="entry name" value="PROTEIN_KINASE_ST"/>
    <property type="match status" value="1"/>
</dbReference>